<comment type="caution">
    <text evidence="3">The sequence shown here is derived from an EMBL/GenBank/DDBJ whole genome shotgun (WGS) entry which is preliminary data.</text>
</comment>
<proteinExistence type="predicted"/>
<keyword evidence="4" id="KW-1185">Reference proteome</keyword>
<keyword evidence="2" id="KW-0732">Signal</keyword>
<protein>
    <submittedName>
        <fullName evidence="3">Sporulation protein YpjB</fullName>
    </submittedName>
</protein>
<keyword evidence="1" id="KW-0812">Transmembrane</keyword>
<feature type="transmembrane region" description="Helical" evidence="1">
    <location>
        <begin position="227"/>
        <end position="247"/>
    </location>
</feature>
<accession>A0A5R9F4Z2</accession>
<feature type="signal peptide" evidence="2">
    <location>
        <begin position="1"/>
        <end position="22"/>
    </location>
</feature>
<dbReference type="RefSeq" id="WP_138128329.1">
    <property type="nucleotide sequence ID" value="NZ_SWLG01000015.1"/>
</dbReference>
<dbReference type="Proteomes" id="UP000308230">
    <property type="component" value="Unassembled WGS sequence"/>
</dbReference>
<evidence type="ECO:0000256" key="2">
    <source>
        <dbReference type="SAM" id="SignalP"/>
    </source>
</evidence>
<dbReference type="Pfam" id="PF09577">
    <property type="entry name" value="Spore_YpjB"/>
    <property type="match status" value="1"/>
</dbReference>
<dbReference type="EMBL" id="SWLG01000015">
    <property type="protein sequence ID" value="TLS35893.1"/>
    <property type="molecule type" value="Genomic_DNA"/>
</dbReference>
<evidence type="ECO:0000313" key="3">
    <source>
        <dbReference type="EMBL" id="TLS35893.1"/>
    </source>
</evidence>
<dbReference type="AlphaFoldDB" id="A0A5R9F4Z2"/>
<name>A0A5R9F4Z2_9BACL</name>
<gene>
    <name evidence="3" type="primary">ypjB</name>
    <name evidence="3" type="ORF">FCL54_18030</name>
</gene>
<sequence length="263" mass="30527">MGRIIVLLLLIFSFAFSAPAFANHNEEHSKQELTNAVDQALRFAKEEKFEESKKMLTYFSKMFLEETKHKDSFTMTELRVITTSHDKATEAVTSVSMSLEDRVSALTEFRLAVDALYSDQQPLWKETKPIMESRFSGIEKAIQMKDEEQLQTAVNRLFSTYEMIRPALAIDLSAELQQRLDSHIHFLERYRSHLLEDRGKTEQLKIMKNDFETVYTGNTHDEADPSLVWVILSVGGMIILTLFYVGWKKYRGEKAEQKQKQQL</sequence>
<keyword evidence="1" id="KW-0472">Membrane</keyword>
<keyword evidence="1" id="KW-1133">Transmembrane helix</keyword>
<evidence type="ECO:0000256" key="1">
    <source>
        <dbReference type="SAM" id="Phobius"/>
    </source>
</evidence>
<dbReference type="OrthoDB" id="2988195at2"/>
<reference evidence="3 4" key="1">
    <citation type="submission" date="2019-04" db="EMBL/GenBank/DDBJ databases">
        <title>Bacillus caeni sp. nov., a bacterium isolated from mangrove sediment.</title>
        <authorList>
            <person name="Huang H."/>
            <person name="Mo K."/>
            <person name="Hu Y."/>
        </authorList>
    </citation>
    <scope>NUCLEOTIDE SEQUENCE [LARGE SCALE GENOMIC DNA]</scope>
    <source>
        <strain evidence="3 4">HB172195</strain>
    </source>
</reference>
<organism evidence="3 4">
    <name type="scientific">Exobacillus caeni</name>
    <dbReference type="NCBI Taxonomy" id="2574798"/>
    <lineage>
        <taxon>Bacteria</taxon>
        <taxon>Bacillati</taxon>
        <taxon>Bacillota</taxon>
        <taxon>Bacilli</taxon>
        <taxon>Bacillales</taxon>
        <taxon>Guptibacillaceae</taxon>
        <taxon>Exobacillus</taxon>
    </lineage>
</organism>
<feature type="chain" id="PRO_5024315271" evidence="2">
    <location>
        <begin position="23"/>
        <end position="263"/>
    </location>
</feature>
<dbReference type="InterPro" id="IPR014231">
    <property type="entry name" value="Spore_YpjB"/>
</dbReference>
<dbReference type="NCBIfam" id="TIGR02878">
    <property type="entry name" value="spore_ypjB"/>
    <property type="match status" value="1"/>
</dbReference>
<evidence type="ECO:0000313" key="4">
    <source>
        <dbReference type="Proteomes" id="UP000308230"/>
    </source>
</evidence>